<name>A0A090AQQ8_9GAMM</name>
<proteinExistence type="predicted"/>
<keyword evidence="1" id="KW-0812">Transmembrane</keyword>
<dbReference type="Proteomes" id="UP000031623">
    <property type="component" value="Chromosome"/>
</dbReference>
<reference evidence="2 3" key="1">
    <citation type="journal article" date="2014" name="ISME J.">
        <title>Ecophysiology of Thioploca ingrica as revealed by the complete genome sequence supplemented with proteomic evidence.</title>
        <authorList>
            <person name="Kojima H."/>
            <person name="Ogura Y."/>
            <person name="Yamamoto N."/>
            <person name="Togashi T."/>
            <person name="Mori H."/>
            <person name="Watanabe T."/>
            <person name="Nemoto F."/>
            <person name="Kurokawa K."/>
            <person name="Hayashi T."/>
            <person name="Fukui M."/>
        </authorList>
    </citation>
    <scope>NUCLEOTIDE SEQUENCE [LARGE SCALE GENOMIC DNA]</scope>
</reference>
<accession>A0A090AQQ8</accession>
<gene>
    <name evidence="2" type="ORF">THII_3718</name>
</gene>
<keyword evidence="3" id="KW-1185">Reference proteome</keyword>
<feature type="transmembrane region" description="Helical" evidence="1">
    <location>
        <begin position="37"/>
        <end position="56"/>
    </location>
</feature>
<dbReference type="OrthoDB" id="9786188at2"/>
<dbReference type="InterPro" id="IPR036514">
    <property type="entry name" value="SGNH_hydro_sf"/>
</dbReference>
<dbReference type="PROSITE" id="PS51257">
    <property type="entry name" value="PROKAR_LIPOPROTEIN"/>
    <property type="match status" value="1"/>
</dbReference>
<protein>
    <recommendedName>
        <fullName evidence="4">SGNH hydrolase-type esterase domain-containing protein</fullName>
    </recommendedName>
</protein>
<evidence type="ECO:0000313" key="3">
    <source>
        <dbReference type="Proteomes" id="UP000031623"/>
    </source>
</evidence>
<dbReference type="AlphaFoldDB" id="A0A090AQQ8"/>
<keyword evidence="1" id="KW-0472">Membrane</keyword>
<dbReference type="EMBL" id="AP014633">
    <property type="protein sequence ID" value="BAP58015.1"/>
    <property type="molecule type" value="Genomic_DNA"/>
</dbReference>
<feature type="transmembrane region" description="Helical" evidence="1">
    <location>
        <begin position="6"/>
        <end position="25"/>
    </location>
</feature>
<evidence type="ECO:0008006" key="4">
    <source>
        <dbReference type="Google" id="ProtNLM"/>
    </source>
</evidence>
<dbReference type="KEGG" id="tig:THII_3718"/>
<dbReference type="HOGENOM" id="CLU_625464_0_0_6"/>
<dbReference type="GO" id="GO:0016788">
    <property type="term" value="F:hydrolase activity, acting on ester bonds"/>
    <property type="evidence" value="ECO:0007669"/>
    <property type="project" value="UniProtKB-ARBA"/>
</dbReference>
<organism evidence="2 3">
    <name type="scientific">Thioploca ingrica</name>
    <dbReference type="NCBI Taxonomy" id="40754"/>
    <lineage>
        <taxon>Bacteria</taxon>
        <taxon>Pseudomonadati</taxon>
        <taxon>Pseudomonadota</taxon>
        <taxon>Gammaproteobacteria</taxon>
        <taxon>Thiotrichales</taxon>
        <taxon>Thiotrichaceae</taxon>
        <taxon>Thioploca</taxon>
    </lineage>
</organism>
<sequence>MRANKFANIILISGILYFVSLLIYGCYRIAYYGSNKYYLLIVIVSSAGIIVCAFALKLRQNYKINLVLMGLSALIGVYLVEIFLFWKMPLSFDNRSLFNQAQKMGVAFDTRTKGQILKELENKGVKAVPVIKTDEKTIYPLGGISSITTVHCNESGEWIIYDSDEHGFNNPKGVFANENTNILLVGDSFTHGNCVHRTENIAGQLQAMSGMKAINIGIQGNGPLKELASLKEYGEPLKPKYIFWLYYEENDLSELASEKRSPILLKYLLDDRFSQGLVNKQSEIDSLLIKRLHEEMRTGGFWVEMLNNVKSIFKFRQLRNRLTLFNSPPQPSSLFRKILEQARNITTSWNGRLYFVYLPTWERYATHVKHNTFYHRQEVLSIINSLNIPIIDIHNEVFATHPDPLSLFPFRLLAHYNAEGYRLVSQAIYQHLQQEMVK</sequence>
<dbReference type="Gene3D" id="3.40.50.1110">
    <property type="entry name" value="SGNH hydrolase"/>
    <property type="match status" value="1"/>
</dbReference>
<evidence type="ECO:0000313" key="2">
    <source>
        <dbReference type="EMBL" id="BAP58015.1"/>
    </source>
</evidence>
<feature type="transmembrane region" description="Helical" evidence="1">
    <location>
        <begin position="62"/>
        <end position="86"/>
    </location>
</feature>
<dbReference type="SUPFAM" id="SSF52266">
    <property type="entry name" value="SGNH hydrolase"/>
    <property type="match status" value="1"/>
</dbReference>
<dbReference type="STRING" id="40754.THII_3718"/>
<keyword evidence="1" id="KW-1133">Transmembrane helix</keyword>
<evidence type="ECO:0000256" key="1">
    <source>
        <dbReference type="SAM" id="Phobius"/>
    </source>
</evidence>